<organism evidence="4 5">
    <name type="scientific">Phascolomyces articulosus</name>
    <dbReference type="NCBI Taxonomy" id="60185"/>
    <lineage>
        <taxon>Eukaryota</taxon>
        <taxon>Fungi</taxon>
        <taxon>Fungi incertae sedis</taxon>
        <taxon>Mucoromycota</taxon>
        <taxon>Mucoromycotina</taxon>
        <taxon>Mucoromycetes</taxon>
        <taxon>Mucorales</taxon>
        <taxon>Lichtheimiaceae</taxon>
        <taxon>Phascolomyces</taxon>
    </lineage>
</organism>
<dbReference type="EMBL" id="JAIXMP010000064">
    <property type="protein sequence ID" value="KAI9244036.1"/>
    <property type="molecule type" value="Genomic_DNA"/>
</dbReference>
<evidence type="ECO:0000259" key="3">
    <source>
        <dbReference type="Pfam" id="PF10342"/>
    </source>
</evidence>
<comment type="caution">
    <text evidence="4">The sequence shown here is derived from an EMBL/GenBank/DDBJ whole genome shotgun (WGS) entry which is preliminary data.</text>
</comment>
<keyword evidence="1" id="KW-0732">Signal</keyword>
<feature type="region of interest" description="Disordered" evidence="2">
    <location>
        <begin position="149"/>
        <end position="181"/>
    </location>
</feature>
<dbReference type="Pfam" id="PF10342">
    <property type="entry name" value="Kre9_KNH"/>
    <property type="match status" value="1"/>
</dbReference>
<protein>
    <recommendedName>
        <fullName evidence="3">Yeast cell wall synthesis Kre9/Knh1-like N-terminal domain-containing protein</fullName>
    </recommendedName>
</protein>
<gene>
    <name evidence="4" type="ORF">BDA99DRAFT_566429</name>
</gene>
<keyword evidence="5" id="KW-1185">Reference proteome</keyword>
<dbReference type="InterPro" id="IPR018466">
    <property type="entry name" value="Kre9/Knh1-like_N"/>
</dbReference>
<evidence type="ECO:0000256" key="2">
    <source>
        <dbReference type="SAM" id="MobiDB-lite"/>
    </source>
</evidence>
<dbReference type="AlphaFoldDB" id="A0AAD5P7G7"/>
<accession>A0AAD5P7G7</accession>
<reference evidence="4" key="1">
    <citation type="journal article" date="2022" name="IScience">
        <title>Evolution of zygomycete secretomes and the origins of terrestrial fungal ecologies.</title>
        <authorList>
            <person name="Chang Y."/>
            <person name="Wang Y."/>
            <person name="Mondo S."/>
            <person name="Ahrendt S."/>
            <person name="Andreopoulos W."/>
            <person name="Barry K."/>
            <person name="Beard J."/>
            <person name="Benny G.L."/>
            <person name="Blankenship S."/>
            <person name="Bonito G."/>
            <person name="Cuomo C."/>
            <person name="Desiro A."/>
            <person name="Gervers K.A."/>
            <person name="Hundley H."/>
            <person name="Kuo A."/>
            <person name="LaButti K."/>
            <person name="Lang B.F."/>
            <person name="Lipzen A."/>
            <person name="O'Donnell K."/>
            <person name="Pangilinan J."/>
            <person name="Reynolds N."/>
            <person name="Sandor L."/>
            <person name="Smith M.E."/>
            <person name="Tsang A."/>
            <person name="Grigoriev I.V."/>
            <person name="Stajich J.E."/>
            <person name="Spatafora J.W."/>
        </authorList>
    </citation>
    <scope>NUCLEOTIDE SEQUENCE</scope>
    <source>
        <strain evidence="4">RSA 2281</strain>
    </source>
</reference>
<sequence length="209" mass="22007">MILFTASAYSKPQEGCSVMVPMKGTIWKTGQMVSIRWSGINDKSISAITLAQPTEEGGYIDVAKVASEVPAQPGKYSIKLPANIVPNDNYVVILGNSETAKCEDTAPIVPQNPVAPGNELQPTSASATILPSNVGTPASSTVAEPLVTESYNTPSNDGKHNDSSRTVGHGAMKSQTVKSNASNVDRKSGLLSYFLSSFLIIGVVIEITH</sequence>
<reference evidence="4" key="2">
    <citation type="submission" date="2023-02" db="EMBL/GenBank/DDBJ databases">
        <authorList>
            <consortium name="DOE Joint Genome Institute"/>
            <person name="Mondo S.J."/>
            <person name="Chang Y."/>
            <person name="Wang Y."/>
            <person name="Ahrendt S."/>
            <person name="Andreopoulos W."/>
            <person name="Barry K."/>
            <person name="Beard J."/>
            <person name="Benny G.L."/>
            <person name="Blankenship S."/>
            <person name="Bonito G."/>
            <person name="Cuomo C."/>
            <person name="Desiro A."/>
            <person name="Gervers K.A."/>
            <person name="Hundley H."/>
            <person name="Kuo A."/>
            <person name="LaButti K."/>
            <person name="Lang B.F."/>
            <person name="Lipzen A."/>
            <person name="O'Donnell K."/>
            <person name="Pangilinan J."/>
            <person name="Reynolds N."/>
            <person name="Sandor L."/>
            <person name="Smith M.W."/>
            <person name="Tsang A."/>
            <person name="Grigoriev I.V."/>
            <person name="Stajich J.E."/>
            <person name="Spatafora J.W."/>
        </authorList>
    </citation>
    <scope>NUCLEOTIDE SEQUENCE</scope>
    <source>
        <strain evidence="4">RSA 2281</strain>
    </source>
</reference>
<evidence type="ECO:0000313" key="5">
    <source>
        <dbReference type="Proteomes" id="UP001209540"/>
    </source>
</evidence>
<evidence type="ECO:0000256" key="1">
    <source>
        <dbReference type="ARBA" id="ARBA00022729"/>
    </source>
</evidence>
<feature type="domain" description="Yeast cell wall synthesis Kre9/Knh1-like N-terminal" evidence="3">
    <location>
        <begin position="21"/>
        <end position="98"/>
    </location>
</feature>
<proteinExistence type="predicted"/>
<evidence type="ECO:0000313" key="4">
    <source>
        <dbReference type="EMBL" id="KAI9244036.1"/>
    </source>
</evidence>
<dbReference type="Proteomes" id="UP001209540">
    <property type="component" value="Unassembled WGS sequence"/>
</dbReference>
<name>A0AAD5P7G7_9FUNG</name>